<dbReference type="GO" id="GO:0005576">
    <property type="term" value="C:extracellular region"/>
    <property type="evidence" value="ECO:0007669"/>
    <property type="project" value="UniProtKB-ARBA"/>
</dbReference>
<feature type="compositionally biased region" description="Low complexity" evidence="10">
    <location>
        <begin position="343"/>
        <end position="363"/>
    </location>
</feature>
<dbReference type="EC" id="3.4.21.10" evidence="3"/>
<keyword evidence="13" id="KW-1185">Reference proteome</keyword>
<accession>A0AA35L062</accession>
<dbReference type="CDD" id="cd00190">
    <property type="entry name" value="Tryp_SPc"/>
    <property type="match status" value="1"/>
</dbReference>
<dbReference type="InterPro" id="IPR009003">
    <property type="entry name" value="Peptidase_S1_PA"/>
</dbReference>
<dbReference type="PANTHER" id="PTHR24252:SF8">
    <property type="entry name" value="ACROSIN"/>
    <property type="match status" value="1"/>
</dbReference>
<proteinExistence type="inferred from homology"/>
<gene>
    <name evidence="12" type="ORF">PODLI_1B039320</name>
</gene>
<dbReference type="AlphaFoldDB" id="A0AA35L062"/>
<keyword evidence="6 9" id="KW-0378">Hydrolase</keyword>
<dbReference type="Gene3D" id="2.40.10.10">
    <property type="entry name" value="Trypsin-like serine proteases"/>
    <property type="match status" value="2"/>
</dbReference>
<dbReference type="PANTHER" id="PTHR24252">
    <property type="entry name" value="ACROSIN-RELATED"/>
    <property type="match status" value="1"/>
</dbReference>
<feature type="region of interest" description="Disordered" evidence="10">
    <location>
        <begin position="299"/>
        <end position="370"/>
    </location>
</feature>
<name>A0AA35L062_9SAUR</name>
<dbReference type="FunFam" id="2.40.10.10:FF:000003">
    <property type="entry name" value="Transmembrane serine protease 3"/>
    <property type="match status" value="1"/>
</dbReference>
<evidence type="ECO:0000313" key="13">
    <source>
        <dbReference type="Proteomes" id="UP001178461"/>
    </source>
</evidence>
<dbReference type="InterPro" id="IPR018114">
    <property type="entry name" value="TRYPSIN_HIS"/>
</dbReference>
<evidence type="ECO:0000256" key="1">
    <source>
        <dbReference type="ARBA" id="ARBA00001656"/>
    </source>
</evidence>
<dbReference type="Pfam" id="PF00089">
    <property type="entry name" value="Trypsin"/>
    <property type="match status" value="1"/>
</dbReference>
<evidence type="ECO:0000256" key="5">
    <source>
        <dbReference type="ARBA" id="ARBA00022670"/>
    </source>
</evidence>
<feature type="compositionally biased region" description="Pro residues" evidence="10">
    <location>
        <begin position="403"/>
        <end position="412"/>
    </location>
</feature>
<evidence type="ECO:0000256" key="4">
    <source>
        <dbReference type="ARBA" id="ARBA00017161"/>
    </source>
</evidence>
<dbReference type="PRINTS" id="PR00722">
    <property type="entry name" value="CHYMOTRYPSIN"/>
</dbReference>
<dbReference type="InterPro" id="IPR001254">
    <property type="entry name" value="Trypsin_dom"/>
</dbReference>
<dbReference type="GO" id="GO:0006508">
    <property type="term" value="P:proteolysis"/>
    <property type="evidence" value="ECO:0007669"/>
    <property type="project" value="UniProtKB-KW"/>
</dbReference>
<dbReference type="EMBL" id="OX395135">
    <property type="protein sequence ID" value="CAI5786719.1"/>
    <property type="molecule type" value="Genomic_DNA"/>
</dbReference>
<feature type="compositionally biased region" description="Basic residues" evidence="10">
    <location>
        <begin position="301"/>
        <end position="312"/>
    </location>
</feature>
<evidence type="ECO:0000259" key="11">
    <source>
        <dbReference type="PROSITE" id="PS50240"/>
    </source>
</evidence>
<evidence type="ECO:0000256" key="8">
    <source>
        <dbReference type="ARBA" id="ARBA00023157"/>
    </source>
</evidence>
<reference evidence="12" key="1">
    <citation type="submission" date="2022-12" db="EMBL/GenBank/DDBJ databases">
        <authorList>
            <person name="Alioto T."/>
            <person name="Alioto T."/>
            <person name="Gomez Garrido J."/>
        </authorList>
    </citation>
    <scope>NUCLEOTIDE SEQUENCE</scope>
</reference>
<dbReference type="GO" id="GO:0004252">
    <property type="term" value="F:serine-type endopeptidase activity"/>
    <property type="evidence" value="ECO:0007669"/>
    <property type="project" value="InterPro"/>
</dbReference>
<evidence type="ECO:0000256" key="2">
    <source>
        <dbReference type="ARBA" id="ARBA00009228"/>
    </source>
</evidence>
<dbReference type="InterPro" id="IPR043504">
    <property type="entry name" value="Peptidase_S1_PA_chymotrypsin"/>
</dbReference>
<evidence type="ECO:0000313" key="12">
    <source>
        <dbReference type="EMBL" id="CAI5786719.1"/>
    </source>
</evidence>
<feature type="region of interest" description="Disordered" evidence="10">
    <location>
        <begin position="394"/>
        <end position="419"/>
    </location>
</feature>
<dbReference type="PROSITE" id="PS00135">
    <property type="entry name" value="TRYPSIN_SER"/>
    <property type="match status" value="1"/>
</dbReference>
<evidence type="ECO:0000256" key="9">
    <source>
        <dbReference type="RuleBase" id="RU363034"/>
    </source>
</evidence>
<dbReference type="Proteomes" id="UP001178461">
    <property type="component" value="Chromosome 10"/>
</dbReference>
<keyword evidence="8" id="KW-1015">Disulfide bond</keyword>
<dbReference type="PROSITE" id="PS50240">
    <property type="entry name" value="TRYPSIN_DOM"/>
    <property type="match status" value="1"/>
</dbReference>
<dbReference type="InterPro" id="IPR033116">
    <property type="entry name" value="TRYPSIN_SER"/>
</dbReference>
<dbReference type="GO" id="GO:0007340">
    <property type="term" value="P:acrosome reaction"/>
    <property type="evidence" value="ECO:0007669"/>
    <property type="project" value="TreeGrafter"/>
</dbReference>
<comment type="catalytic activity">
    <reaction evidence="1">
        <text>Preferential cleavage: Arg-|-Xaa, Lys-|-Xaa.</text>
        <dbReference type="EC" id="3.4.21.10"/>
    </reaction>
</comment>
<dbReference type="InterPro" id="IPR001314">
    <property type="entry name" value="Peptidase_S1A"/>
</dbReference>
<keyword evidence="5 9" id="KW-0645">Protease</keyword>
<organism evidence="12 13">
    <name type="scientific">Podarcis lilfordi</name>
    <name type="common">Lilford's wall lizard</name>
    <dbReference type="NCBI Taxonomy" id="74358"/>
    <lineage>
        <taxon>Eukaryota</taxon>
        <taxon>Metazoa</taxon>
        <taxon>Chordata</taxon>
        <taxon>Craniata</taxon>
        <taxon>Vertebrata</taxon>
        <taxon>Euteleostomi</taxon>
        <taxon>Lepidosauria</taxon>
        <taxon>Squamata</taxon>
        <taxon>Bifurcata</taxon>
        <taxon>Unidentata</taxon>
        <taxon>Episquamata</taxon>
        <taxon>Laterata</taxon>
        <taxon>Lacertibaenia</taxon>
        <taxon>Lacertidae</taxon>
        <taxon>Podarcis</taxon>
    </lineage>
</organism>
<keyword evidence="7 9" id="KW-0720">Serine protease</keyword>
<protein>
    <recommendedName>
        <fullName evidence="4">Acrosin</fullName>
        <ecNumber evidence="3">3.4.21.10</ecNumber>
    </recommendedName>
</protein>
<comment type="similarity">
    <text evidence="2">Belongs to the peptidase S1 family. Snake venom subfamily.</text>
</comment>
<evidence type="ECO:0000256" key="3">
    <source>
        <dbReference type="ARBA" id="ARBA00012050"/>
    </source>
</evidence>
<dbReference type="GO" id="GO:0035821">
    <property type="term" value="P:modulation of process of another organism"/>
    <property type="evidence" value="ECO:0007669"/>
    <property type="project" value="UniProtKB-ARBA"/>
</dbReference>
<evidence type="ECO:0000256" key="6">
    <source>
        <dbReference type="ARBA" id="ARBA00022801"/>
    </source>
</evidence>
<feature type="domain" description="Peptidase S1" evidence="11">
    <location>
        <begin position="54"/>
        <end position="296"/>
    </location>
</feature>
<evidence type="ECO:0000256" key="7">
    <source>
        <dbReference type="ARBA" id="ARBA00022825"/>
    </source>
</evidence>
<evidence type="ECO:0000256" key="10">
    <source>
        <dbReference type="SAM" id="MobiDB-lite"/>
    </source>
</evidence>
<dbReference type="SUPFAM" id="SSF50494">
    <property type="entry name" value="Trypsin-like serine proteases"/>
    <property type="match status" value="1"/>
</dbReference>
<dbReference type="SMART" id="SM00020">
    <property type="entry name" value="Tryp_SPc"/>
    <property type="match status" value="1"/>
</dbReference>
<dbReference type="PROSITE" id="PS00134">
    <property type="entry name" value="TRYPSIN_HIS"/>
    <property type="match status" value="1"/>
</dbReference>
<sequence length="464" mass="49849">MWNHYQEPQFLKGTPAGLLLGVVALLRLLGTHGYDPADCGKRPLAPIHGGSMRIVGGVDALAGEWPWLVSVQIPSSKGTRHSCGGSVLSKRWVLTAAHCFKTKRSSLNRWRIVVGATDLSKLPDDVQIRSVHKVLLHQDYNPRTEANDIALIKLEKPVTFSDYVQPACLPPVTMGSDTSFSDCHISGWGTTSQNSVKTSDTLQEARINILDTKKCNSSQWYNGAMSPHTICAGYEEGGIDSCQGDSGGPLMCKTSQDSPYYVIGITSWGKGCAQANNPGIYTFTKDFLEWILGEMVEAKGQKPKKKKKKRKSPGGITLLPNRKDILTTQEPATNPKVATGPLSTTAPSTAPETPTEVLTVPLPTDAPETSSQVLTVPLPTNASETSSQVLTVPLPTDASKKSPQPPTVPPPTNASETSSQVLTVPLPADASKKTAQTPQLLIQKPMVLAQQIPPNTILEGPRQL</sequence>